<sequence>MTLWQLIILASIVCFALKFAGYLIPPALIQRPTPARVANLLTVALLAGLIAVQTFGKGEHLVLDARVSAILAAAGLYALKVPFIVVVIVAAALAAGIRALT</sequence>
<organism evidence="2 3">
    <name type="scientific">Subtercola vilae</name>
    <dbReference type="NCBI Taxonomy" id="2056433"/>
    <lineage>
        <taxon>Bacteria</taxon>
        <taxon>Bacillati</taxon>
        <taxon>Actinomycetota</taxon>
        <taxon>Actinomycetes</taxon>
        <taxon>Micrococcales</taxon>
        <taxon>Microbacteriaceae</taxon>
        <taxon>Subtercola</taxon>
    </lineage>
</organism>
<keyword evidence="1" id="KW-1133">Transmembrane helix</keyword>
<dbReference type="Pfam" id="PF05437">
    <property type="entry name" value="AzlD"/>
    <property type="match status" value="1"/>
</dbReference>
<dbReference type="Proteomes" id="UP000306192">
    <property type="component" value="Unassembled WGS sequence"/>
</dbReference>
<dbReference type="OrthoDB" id="3733498at2"/>
<keyword evidence="3" id="KW-1185">Reference proteome</keyword>
<protein>
    <submittedName>
        <fullName evidence="2">AzlD domain-containing protein</fullName>
    </submittedName>
</protein>
<feature type="transmembrane region" description="Helical" evidence="1">
    <location>
        <begin position="6"/>
        <end position="25"/>
    </location>
</feature>
<evidence type="ECO:0000313" key="2">
    <source>
        <dbReference type="EMBL" id="TIH39909.1"/>
    </source>
</evidence>
<feature type="transmembrane region" description="Helical" evidence="1">
    <location>
        <begin position="76"/>
        <end position="97"/>
    </location>
</feature>
<accession>A0A4T2C7Q0</accession>
<comment type="caution">
    <text evidence="2">The sequence shown here is derived from an EMBL/GenBank/DDBJ whole genome shotgun (WGS) entry which is preliminary data.</text>
</comment>
<dbReference type="RefSeq" id="WP_136640904.1">
    <property type="nucleotide sequence ID" value="NZ_QYRT01000005.1"/>
</dbReference>
<proteinExistence type="predicted"/>
<feature type="transmembrane region" description="Helical" evidence="1">
    <location>
        <begin position="37"/>
        <end position="56"/>
    </location>
</feature>
<dbReference type="EMBL" id="QYRT01000005">
    <property type="protein sequence ID" value="TIH39909.1"/>
    <property type="molecule type" value="Genomic_DNA"/>
</dbReference>
<evidence type="ECO:0000256" key="1">
    <source>
        <dbReference type="SAM" id="Phobius"/>
    </source>
</evidence>
<keyword evidence="1" id="KW-0812">Transmembrane</keyword>
<evidence type="ECO:0000313" key="3">
    <source>
        <dbReference type="Proteomes" id="UP000306192"/>
    </source>
</evidence>
<dbReference type="InterPro" id="IPR008407">
    <property type="entry name" value="Brnchd-chn_aa_trnsp_AzlD"/>
</dbReference>
<keyword evidence="1" id="KW-0472">Membrane</keyword>
<gene>
    <name evidence="2" type="ORF">D4765_03870</name>
</gene>
<dbReference type="AlphaFoldDB" id="A0A4T2C7Q0"/>
<reference evidence="2 3" key="1">
    <citation type="journal article" date="2019" name="Microorganisms">
        <title>Systematic Affiliation and Genome Analysis of Subtercola vilae DB165(T) with Particular Emphasis on Cold Adaptation of an Isolate from a High-Altitude Cold Volcano Lake.</title>
        <authorList>
            <person name="Villalobos A.S."/>
            <person name="Wiese J."/>
            <person name="Imhoff J.F."/>
            <person name="Dorador C."/>
            <person name="Keller A."/>
            <person name="Hentschel U."/>
        </authorList>
    </citation>
    <scope>NUCLEOTIDE SEQUENCE [LARGE SCALE GENOMIC DNA]</scope>
    <source>
        <strain evidence="2 3">DB165</strain>
    </source>
</reference>
<name>A0A4T2C7Q0_9MICO</name>